<sequence>MLTMRHGLLSRGPHSLLGGFSCPIDWCRRTGRCIDQSEGEKLTAMKPRESPGVQSVLGRVTNPVKNRKTKRMPGR</sequence>
<protein>
    <submittedName>
        <fullName evidence="2">Uncharacterized protein</fullName>
    </submittedName>
</protein>
<feature type="region of interest" description="Disordered" evidence="1">
    <location>
        <begin position="47"/>
        <end position="75"/>
    </location>
</feature>
<dbReference type="Proteomes" id="UP001232148">
    <property type="component" value="Unassembled WGS sequence"/>
</dbReference>
<organism evidence="2 3">
    <name type="scientific">Colletotrichum zoysiae</name>
    <dbReference type="NCBI Taxonomy" id="1216348"/>
    <lineage>
        <taxon>Eukaryota</taxon>
        <taxon>Fungi</taxon>
        <taxon>Dikarya</taxon>
        <taxon>Ascomycota</taxon>
        <taxon>Pezizomycotina</taxon>
        <taxon>Sordariomycetes</taxon>
        <taxon>Hypocreomycetidae</taxon>
        <taxon>Glomerellales</taxon>
        <taxon>Glomerellaceae</taxon>
        <taxon>Colletotrichum</taxon>
        <taxon>Colletotrichum graminicola species complex</taxon>
    </lineage>
</organism>
<dbReference type="EMBL" id="MU842829">
    <property type="protein sequence ID" value="KAK2032587.1"/>
    <property type="molecule type" value="Genomic_DNA"/>
</dbReference>
<evidence type="ECO:0000313" key="3">
    <source>
        <dbReference type="Proteomes" id="UP001232148"/>
    </source>
</evidence>
<proteinExistence type="predicted"/>
<gene>
    <name evidence="2" type="ORF">LX32DRAFT_180793</name>
</gene>
<evidence type="ECO:0000256" key="1">
    <source>
        <dbReference type="SAM" id="MobiDB-lite"/>
    </source>
</evidence>
<feature type="compositionally biased region" description="Basic residues" evidence="1">
    <location>
        <begin position="65"/>
        <end position="75"/>
    </location>
</feature>
<dbReference type="PROSITE" id="PS51257">
    <property type="entry name" value="PROKAR_LIPOPROTEIN"/>
    <property type="match status" value="1"/>
</dbReference>
<reference evidence="2" key="1">
    <citation type="submission" date="2021-06" db="EMBL/GenBank/DDBJ databases">
        <title>Comparative genomics, transcriptomics and evolutionary studies reveal genomic signatures of adaptation to plant cell wall in hemibiotrophic fungi.</title>
        <authorList>
            <consortium name="DOE Joint Genome Institute"/>
            <person name="Baroncelli R."/>
            <person name="Diaz J.F."/>
            <person name="Benocci T."/>
            <person name="Peng M."/>
            <person name="Battaglia E."/>
            <person name="Haridas S."/>
            <person name="Andreopoulos W."/>
            <person name="Labutti K."/>
            <person name="Pangilinan J."/>
            <person name="Floch G.L."/>
            <person name="Makela M.R."/>
            <person name="Henrissat B."/>
            <person name="Grigoriev I.V."/>
            <person name="Crouch J.A."/>
            <person name="De Vries R.P."/>
            <person name="Sukno S.A."/>
            <person name="Thon M.R."/>
        </authorList>
    </citation>
    <scope>NUCLEOTIDE SEQUENCE</scope>
    <source>
        <strain evidence="2">MAFF235873</strain>
    </source>
</reference>
<comment type="caution">
    <text evidence="2">The sequence shown here is derived from an EMBL/GenBank/DDBJ whole genome shotgun (WGS) entry which is preliminary data.</text>
</comment>
<evidence type="ECO:0000313" key="2">
    <source>
        <dbReference type="EMBL" id="KAK2032587.1"/>
    </source>
</evidence>
<accession>A0AAD9HQW2</accession>
<dbReference type="AlphaFoldDB" id="A0AAD9HQW2"/>
<keyword evidence="3" id="KW-1185">Reference proteome</keyword>
<name>A0AAD9HQW2_9PEZI</name>